<dbReference type="Pfam" id="PF16282">
    <property type="entry name" value="SANT_DAMP1_like"/>
    <property type="match status" value="1"/>
</dbReference>
<comment type="caution">
    <text evidence="8">The sequence shown here is derived from an EMBL/GenBank/DDBJ whole genome shotgun (WGS) entry which is preliminary data.</text>
</comment>
<feature type="domain" description="Myb-like" evidence="7">
    <location>
        <begin position="141"/>
        <end position="192"/>
    </location>
</feature>
<evidence type="ECO:0000259" key="7">
    <source>
        <dbReference type="SMART" id="SM00717"/>
    </source>
</evidence>
<dbReference type="GO" id="GO:0006281">
    <property type="term" value="P:DNA repair"/>
    <property type="evidence" value="ECO:0007669"/>
    <property type="project" value="InterPro"/>
</dbReference>
<evidence type="ECO:0000256" key="5">
    <source>
        <dbReference type="ARBA" id="ARBA00023242"/>
    </source>
</evidence>
<keyword evidence="2" id="KW-0156">Chromatin regulator</keyword>
<dbReference type="OrthoDB" id="19740at2759"/>
<feature type="region of interest" description="Disordered" evidence="6">
    <location>
        <begin position="279"/>
        <end position="318"/>
    </location>
</feature>
<feature type="region of interest" description="Disordered" evidence="6">
    <location>
        <begin position="415"/>
        <end position="468"/>
    </location>
</feature>
<name>A0A8J4PT24_9MYCE</name>
<dbReference type="SMART" id="SM00717">
    <property type="entry name" value="SANT"/>
    <property type="match status" value="1"/>
</dbReference>
<evidence type="ECO:0000313" key="8">
    <source>
        <dbReference type="EMBL" id="KAF2072957.1"/>
    </source>
</evidence>
<feature type="compositionally biased region" description="Low complexity" evidence="6">
    <location>
        <begin position="496"/>
        <end position="507"/>
    </location>
</feature>
<evidence type="ECO:0000256" key="1">
    <source>
        <dbReference type="ARBA" id="ARBA00004123"/>
    </source>
</evidence>
<feature type="compositionally biased region" description="Basic residues" evidence="6">
    <location>
        <begin position="418"/>
        <end position="446"/>
    </location>
</feature>
<feature type="compositionally biased region" description="Polar residues" evidence="6">
    <location>
        <begin position="514"/>
        <end position="537"/>
    </location>
</feature>
<dbReference type="GO" id="GO:0000812">
    <property type="term" value="C:Swr1 complex"/>
    <property type="evidence" value="ECO:0007669"/>
    <property type="project" value="TreeGrafter"/>
</dbReference>
<feature type="compositionally biased region" description="Low complexity" evidence="6">
    <location>
        <begin position="607"/>
        <end position="623"/>
    </location>
</feature>
<keyword evidence="5" id="KW-0539">Nucleus</keyword>
<comment type="subcellular location">
    <subcellularLocation>
        <location evidence="1">Nucleus</location>
    </subcellularLocation>
</comment>
<evidence type="ECO:0000256" key="6">
    <source>
        <dbReference type="SAM" id="MobiDB-lite"/>
    </source>
</evidence>
<dbReference type="GO" id="GO:0006338">
    <property type="term" value="P:chromatin remodeling"/>
    <property type="evidence" value="ECO:0007669"/>
    <property type="project" value="InterPro"/>
</dbReference>
<dbReference type="GO" id="GO:0035267">
    <property type="term" value="C:NuA4 histone acetyltransferase complex"/>
    <property type="evidence" value="ECO:0007669"/>
    <property type="project" value="InterPro"/>
</dbReference>
<reference evidence="8" key="1">
    <citation type="submission" date="2020-01" db="EMBL/GenBank/DDBJ databases">
        <title>Development of genomics and gene disruption for Polysphondylium violaceum indicates a role for the polyketide synthase stlB in stalk morphogenesis.</title>
        <authorList>
            <person name="Narita B."/>
            <person name="Kawabe Y."/>
            <person name="Kin K."/>
            <person name="Saito T."/>
            <person name="Gibbs R."/>
            <person name="Kuspa A."/>
            <person name="Muzny D."/>
            <person name="Queller D."/>
            <person name="Richards S."/>
            <person name="Strassman J."/>
            <person name="Sucgang R."/>
            <person name="Worley K."/>
            <person name="Schaap P."/>
        </authorList>
    </citation>
    <scope>NUCLEOTIDE SEQUENCE</scope>
    <source>
        <strain evidence="8">QSvi11</strain>
    </source>
</reference>
<dbReference type="GO" id="GO:0000122">
    <property type="term" value="P:negative regulation of transcription by RNA polymerase II"/>
    <property type="evidence" value="ECO:0007669"/>
    <property type="project" value="TreeGrafter"/>
</dbReference>
<feature type="region of interest" description="Disordered" evidence="6">
    <location>
        <begin position="486"/>
        <end position="655"/>
    </location>
</feature>
<dbReference type="EMBL" id="AJWJ01000236">
    <property type="protein sequence ID" value="KAF2072957.1"/>
    <property type="molecule type" value="Genomic_DNA"/>
</dbReference>
<protein>
    <recommendedName>
        <fullName evidence="7">Myb-like domain-containing protein</fullName>
    </recommendedName>
</protein>
<dbReference type="PANTHER" id="PTHR12855:SF10">
    <property type="entry name" value="DNA METHYLTRANSFERASE 1-ASSOCIATED PROTEIN 1"/>
    <property type="match status" value="1"/>
</dbReference>
<gene>
    <name evidence="8" type="ORF">CYY_005723</name>
</gene>
<sequence length="655" mass="74143">MSDVRDILSGVIPGLASKSTTANSNTSGGAVASILSTPVKKQHKDTPKTIMEKLQQSFKNLEGETLTFSEPLTSLALKEKRKIKVNWKLRAFRNPVRTDQNLILYHWTKSNEKNNEYKYTKFNKKMDILMYNEEEYDIYLRDDSWTKQDTDLLIDLCKRFDTRFIIVADRFEGSVKRTVEELKDRYYKIQSKLIELRTKPEEDPYHNPLTTYSFNKVYETERKLQADKLFRLTELEVAEEEQLVEKYNNIEKHLLRHTKESKAVMKLSQVSLNNGPMKHYSQSDLLLSDPNGTRGANSAKKSKKRKLDEDGEEKTTITLNSRQSARIDSTLFDLHLGRPQHNIGKSLYNDLKEDILVLLDLQKYYMEKRYHCEILASQKDFLEKEIQDLNIPPEALAMQIDEENETINELIDINNNNSHHHHHHSSHSGHSHSSHGHHHISSHSSHHSSSSNTPTTTTTNTTTNTPISTPIIQATPFQMYTGQSNILEQPQTPNKTTTTTTTTTSSTPKKIAHENTSSISELINNNLTPNKKSATTGSSTLSHSSTKSTSKSSSSKKDSKSSSSSLLSPSTPSSSELSPVVPLPPTQSPVSPTKKERASKKDKKDTSAGTTTATTTAAPVTPAEPVLSKKEREKKKKEKEKEKEGKEKEKQRMLH</sequence>
<proteinExistence type="predicted"/>
<dbReference type="GO" id="GO:0003714">
    <property type="term" value="F:transcription corepressor activity"/>
    <property type="evidence" value="ECO:0007669"/>
    <property type="project" value="TreeGrafter"/>
</dbReference>
<feature type="compositionally biased region" description="Basic and acidic residues" evidence="6">
    <location>
        <begin position="639"/>
        <end position="655"/>
    </location>
</feature>
<evidence type="ECO:0000256" key="3">
    <source>
        <dbReference type="ARBA" id="ARBA00023015"/>
    </source>
</evidence>
<keyword evidence="4" id="KW-0804">Transcription</keyword>
<dbReference type="InterPro" id="IPR009057">
    <property type="entry name" value="Homeodomain-like_sf"/>
</dbReference>
<feature type="compositionally biased region" description="Low complexity" evidence="6">
    <location>
        <begin position="561"/>
        <end position="580"/>
    </location>
</feature>
<dbReference type="PANTHER" id="PTHR12855">
    <property type="entry name" value="DNA METHYLTRANSFERASE 1-ASSOCIATED PROTEIN 1 FAMILY MEMBER"/>
    <property type="match status" value="1"/>
</dbReference>
<dbReference type="SUPFAM" id="SSF46689">
    <property type="entry name" value="Homeodomain-like"/>
    <property type="match status" value="1"/>
</dbReference>
<feature type="compositionally biased region" description="Low complexity" evidence="6">
    <location>
        <begin position="538"/>
        <end position="553"/>
    </location>
</feature>
<dbReference type="Proteomes" id="UP000695562">
    <property type="component" value="Unassembled WGS sequence"/>
</dbReference>
<dbReference type="InterPro" id="IPR032563">
    <property type="entry name" value="DAMP1_SANT-like"/>
</dbReference>
<feature type="compositionally biased region" description="Polar residues" evidence="6">
    <location>
        <begin position="279"/>
        <end position="296"/>
    </location>
</feature>
<keyword evidence="3" id="KW-0805">Transcription regulation</keyword>
<evidence type="ECO:0000256" key="2">
    <source>
        <dbReference type="ARBA" id="ARBA00022853"/>
    </source>
</evidence>
<keyword evidence="9" id="KW-1185">Reference proteome</keyword>
<dbReference type="Gene3D" id="1.10.10.60">
    <property type="entry name" value="Homeodomain-like"/>
    <property type="match status" value="1"/>
</dbReference>
<evidence type="ECO:0000313" key="9">
    <source>
        <dbReference type="Proteomes" id="UP000695562"/>
    </source>
</evidence>
<dbReference type="FunFam" id="1.10.10.60:FF:000087">
    <property type="entry name" value="DNA methyltransferase 1-associated protein 1"/>
    <property type="match status" value="1"/>
</dbReference>
<evidence type="ECO:0000256" key="4">
    <source>
        <dbReference type="ARBA" id="ARBA00023163"/>
    </source>
</evidence>
<accession>A0A8J4PT24</accession>
<dbReference type="InterPro" id="IPR001005">
    <property type="entry name" value="SANT/Myb"/>
</dbReference>
<organism evidence="8 9">
    <name type="scientific">Polysphondylium violaceum</name>
    <dbReference type="NCBI Taxonomy" id="133409"/>
    <lineage>
        <taxon>Eukaryota</taxon>
        <taxon>Amoebozoa</taxon>
        <taxon>Evosea</taxon>
        <taxon>Eumycetozoa</taxon>
        <taxon>Dictyostelia</taxon>
        <taxon>Dictyosteliales</taxon>
        <taxon>Dictyosteliaceae</taxon>
        <taxon>Polysphondylium</taxon>
    </lineage>
</organism>
<dbReference type="InterPro" id="IPR027109">
    <property type="entry name" value="Swc4/Dmap1"/>
</dbReference>
<dbReference type="AlphaFoldDB" id="A0A8J4PT24"/>
<feature type="compositionally biased region" description="Polar residues" evidence="6">
    <location>
        <begin position="486"/>
        <end position="495"/>
    </location>
</feature>
<feature type="compositionally biased region" description="Low complexity" evidence="6">
    <location>
        <begin position="447"/>
        <end position="468"/>
    </location>
</feature>